<proteinExistence type="predicted"/>
<gene>
    <name evidence="1" type="ORF">DB30_04571</name>
</gene>
<evidence type="ECO:0000313" key="2">
    <source>
        <dbReference type="Proteomes" id="UP000031599"/>
    </source>
</evidence>
<reference evidence="1 2" key="1">
    <citation type="submission" date="2014-12" db="EMBL/GenBank/DDBJ databases">
        <title>Genome assembly of Enhygromyxa salina DSM 15201.</title>
        <authorList>
            <person name="Sharma G."/>
            <person name="Subramanian S."/>
        </authorList>
    </citation>
    <scope>NUCLEOTIDE SEQUENCE [LARGE SCALE GENOMIC DNA]</scope>
    <source>
        <strain evidence="1 2">DSM 15201</strain>
    </source>
</reference>
<evidence type="ECO:0000313" key="1">
    <source>
        <dbReference type="EMBL" id="KIG19106.1"/>
    </source>
</evidence>
<dbReference type="EMBL" id="JMCC02000004">
    <property type="protein sequence ID" value="KIG19106.1"/>
    <property type="molecule type" value="Genomic_DNA"/>
</dbReference>
<protein>
    <submittedName>
        <fullName evidence="1">Putative Isoquinoline 1-oxidoreductase subunit protein</fullName>
    </submittedName>
</protein>
<dbReference type="PROSITE" id="PS51257">
    <property type="entry name" value="PROKAR_LIPOPROTEIN"/>
    <property type="match status" value="1"/>
</dbReference>
<organism evidence="1 2">
    <name type="scientific">Enhygromyxa salina</name>
    <dbReference type="NCBI Taxonomy" id="215803"/>
    <lineage>
        <taxon>Bacteria</taxon>
        <taxon>Pseudomonadati</taxon>
        <taxon>Myxococcota</taxon>
        <taxon>Polyangia</taxon>
        <taxon>Nannocystales</taxon>
        <taxon>Nannocystaceae</taxon>
        <taxon>Enhygromyxa</taxon>
    </lineage>
</organism>
<dbReference type="SUPFAM" id="SSF48695">
    <property type="entry name" value="Multiheme cytochromes"/>
    <property type="match status" value="1"/>
</dbReference>
<accession>A0A0C2D7G8</accession>
<sequence>MSRATLLALTLALTAGCRESRTVTSPSQEQVLPGERGLRSVADFAGISEERERSLALFGELGQVITHPRCVNCHPAGERPLQGEEGFPHQPLVVRGEDNHGAAAMQCATCHGESNFRSIPGNPDWHLAPAEMAWEGKTLAEICAQIKDPARNGDMSLEQLAEHMAHDDLVAYGWKPPAQLEPAPGNQALFGQLVRAWIASGAHCPES</sequence>
<name>A0A0C2D7G8_9BACT</name>
<comment type="caution">
    <text evidence="1">The sequence shown here is derived from an EMBL/GenBank/DDBJ whole genome shotgun (WGS) entry which is preliminary data.</text>
</comment>
<dbReference type="Proteomes" id="UP000031599">
    <property type="component" value="Unassembled WGS sequence"/>
</dbReference>
<dbReference type="InterPro" id="IPR036280">
    <property type="entry name" value="Multihaem_cyt_sf"/>
</dbReference>
<dbReference type="AlphaFoldDB" id="A0A0C2D7G8"/>
<dbReference type="RefSeq" id="WP_052546269.1">
    <property type="nucleotide sequence ID" value="NZ_JMCC02000004.1"/>
</dbReference>